<evidence type="ECO:0000313" key="3">
    <source>
        <dbReference type="Proteomes" id="UP000589085"/>
    </source>
</evidence>
<dbReference type="EMBL" id="JABEQJ010000008">
    <property type="protein sequence ID" value="MBB2160074.1"/>
    <property type="molecule type" value="Genomic_DNA"/>
</dbReference>
<evidence type="ECO:0000313" key="2">
    <source>
        <dbReference type="EMBL" id="MBB2160074.1"/>
    </source>
</evidence>
<feature type="region of interest" description="Disordered" evidence="1">
    <location>
        <begin position="108"/>
        <end position="162"/>
    </location>
</feature>
<feature type="compositionally biased region" description="Pro residues" evidence="1">
    <location>
        <begin position="113"/>
        <end position="124"/>
    </location>
</feature>
<sequence>MISLAQVWADYGVAITTMVGGVGGWYAKMAGIRIADDRAQLAAGRQALALVDRASAREAKLEPLLSDLTGRVAELMRQRWQSDDALQDLYAQAISARLTIQELDAQAGRPPREFPPLPPYPYPPANRLAESDTLTVARGVVETTSDPRDAGARISKGESQYG</sequence>
<protein>
    <submittedName>
        <fullName evidence="2">Uncharacterized protein</fullName>
    </submittedName>
</protein>
<reference evidence="2 3" key="1">
    <citation type="submission" date="2020-04" db="EMBL/GenBank/DDBJ databases">
        <title>Description of novel Gluconacetobacter.</title>
        <authorList>
            <person name="Sombolestani A."/>
        </authorList>
    </citation>
    <scope>NUCLEOTIDE SEQUENCE [LARGE SCALE GENOMIC DNA]</scope>
    <source>
        <strain evidence="2 3">LMG 19747</strain>
    </source>
</reference>
<name>A0A7W4IBZ4_9PROT</name>
<accession>A0A7W4IBZ4</accession>
<gene>
    <name evidence="2" type="ORF">HLH48_07785</name>
</gene>
<organism evidence="2 3">
    <name type="scientific">Gluconacetobacter sacchari</name>
    <dbReference type="NCBI Taxonomy" id="92759"/>
    <lineage>
        <taxon>Bacteria</taxon>
        <taxon>Pseudomonadati</taxon>
        <taxon>Pseudomonadota</taxon>
        <taxon>Alphaproteobacteria</taxon>
        <taxon>Acetobacterales</taxon>
        <taxon>Acetobacteraceae</taxon>
        <taxon>Gluconacetobacter</taxon>
    </lineage>
</organism>
<dbReference type="AlphaFoldDB" id="A0A7W4IBZ4"/>
<proteinExistence type="predicted"/>
<dbReference type="Proteomes" id="UP000589085">
    <property type="component" value="Unassembled WGS sequence"/>
</dbReference>
<evidence type="ECO:0000256" key="1">
    <source>
        <dbReference type="SAM" id="MobiDB-lite"/>
    </source>
</evidence>
<dbReference type="RefSeq" id="WP_182996935.1">
    <property type="nucleotide sequence ID" value="NZ_JABEQJ010000008.1"/>
</dbReference>
<comment type="caution">
    <text evidence="2">The sequence shown here is derived from an EMBL/GenBank/DDBJ whole genome shotgun (WGS) entry which is preliminary data.</text>
</comment>